<name>A0A2P4SF91_BAMTH</name>
<feature type="transmembrane region" description="Helical" evidence="1">
    <location>
        <begin position="33"/>
        <end position="53"/>
    </location>
</feature>
<protein>
    <submittedName>
        <fullName evidence="2">Uncharacterized protein</fullName>
    </submittedName>
</protein>
<comment type="caution">
    <text evidence="2">The sequence shown here is derived from an EMBL/GenBank/DDBJ whole genome shotgun (WGS) entry which is preliminary data.</text>
</comment>
<evidence type="ECO:0000313" key="3">
    <source>
        <dbReference type="Proteomes" id="UP000237246"/>
    </source>
</evidence>
<reference evidence="2 3" key="1">
    <citation type="submission" date="2018-01" db="EMBL/GenBank/DDBJ databases">
        <title>Comparison of the Chinese Bamboo Partridge and Red Junglefowl genome sequences highlights the importance of demography in genome evolution.</title>
        <authorList>
            <person name="Tiley G.P."/>
            <person name="Kimball R.T."/>
            <person name="Braun E.L."/>
            <person name="Burleigh J.G."/>
        </authorList>
    </citation>
    <scope>NUCLEOTIDE SEQUENCE [LARGE SCALE GENOMIC DNA]</scope>
    <source>
        <strain evidence="2">RTK389</strain>
        <tissue evidence="2">Blood</tissue>
    </source>
</reference>
<accession>A0A2P4SF91</accession>
<keyword evidence="3" id="KW-1185">Reference proteome</keyword>
<keyword evidence="1" id="KW-1133">Transmembrane helix</keyword>
<dbReference type="Proteomes" id="UP000237246">
    <property type="component" value="Unassembled WGS sequence"/>
</dbReference>
<keyword evidence="1" id="KW-0472">Membrane</keyword>
<evidence type="ECO:0000256" key="1">
    <source>
        <dbReference type="SAM" id="Phobius"/>
    </source>
</evidence>
<evidence type="ECO:0000313" key="2">
    <source>
        <dbReference type="EMBL" id="POI22782.1"/>
    </source>
</evidence>
<dbReference type="AlphaFoldDB" id="A0A2P4SF91"/>
<proteinExistence type="predicted"/>
<dbReference type="EMBL" id="PPHD01054945">
    <property type="protein sequence ID" value="POI22782.1"/>
    <property type="molecule type" value="Genomic_DNA"/>
</dbReference>
<gene>
    <name evidence="2" type="ORF">CIB84_013471</name>
</gene>
<sequence>MAPTTVRGVLRCFGNSSGEQCVMIAGTYLMPRLYAGSWTVGNHCLLLAWLILVKELVLSGWMT</sequence>
<keyword evidence="1" id="KW-0812">Transmembrane</keyword>
<organism evidence="2 3">
    <name type="scientific">Bambusicola thoracicus</name>
    <name type="common">Chinese bamboo-partridge</name>
    <name type="synonym">Perdix thoracica</name>
    <dbReference type="NCBI Taxonomy" id="9083"/>
    <lineage>
        <taxon>Eukaryota</taxon>
        <taxon>Metazoa</taxon>
        <taxon>Chordata</taxon>
        <taxon>Craniata</taxon>
        <taxon>Vertebrata</taxon>
        <taxon>Euteleostomi</taxon>
        <taxon>Archelosauria</taxon>
        <taxon>Archosauria</taxon>
        <taxon>Dinosauria</taxon>
        <taxon>Saurischia</taxon>
        <taxon>Theropoda</taxon>
        <taxon>Coelurosauria</taxon>
        <taxon>Aves</taxon>
        <taxon>Neognathae</taxon>
        <taxon>Galloanserae</taxon>
        <taxon>Galliformes</taxon>
        <taxon>Phasianidae</taxon>
        <taxon>Perdicinae</taxon>
        <taxon>Bambusicola</taxon>
    </lineage>
</organism>